<dbReference type="EMBL" id="QDKQ01000068">
    <property type="protein sequence ID" value="PVM83630.1"/>
    <property type="molecule type" value="Genomic_DNA"/>
</dbReference>
<organism evidence="3 4">
    <name type="scientific">Caulobacter endophyticus</name>
    <dbReference type="NCBI Taxonomy" id="2172652"/>
    <lineage>
        <taxon>Bacteria</taxon>
        <taxon>Pseudomonadati</taxon>
        <taxon>Pseudomonadota</taxon>
        <taxon>Alphaproteobacteria</taxon>
        <taxon>Caulobacterales</taxon>
        <taxon>Caulobacteraceae</taxon>
        <taxon>Caulobacter</taxon>
    </lineage>
</organism>
<accession>A0A2T9JIW2</accession>
<protein>
    <recommendedName>
        <fullName evidence="2">DUF4328 domain-containing protein</fullName>
    </recommendedName>
</protein>
<keyword evidence="1" id="KW-0812">Transmembrane</keyword>
<reference evidence="3 4" key="1">
    <citation type="submission" date="2018-04" db="EMBL/GenBank/DDBJ databases">
        <title>The genome sequence of Caulobacter sp. 744.</title>
        <authorList>
            <person name="Gao J."/>
            <person name="Sun J."/>
        </authorList>
    </citation>
    <scope>NUCLEOTIDE SEQUENCE [LARGE SCALE GENOMIC DNA]</scope>
    <source>
        <strain evidence="3 4">774</strain>
    </source>
</reference>
<dbReference type="OrthoDB" id="4174975at2"/>
<name>A0A2T9JIW2_9CAUL</name>
<feature type="domain" description="DUF4328" evidence="2">
    <location>
        <begin position="62"/>
        <end position="211"/>
    </location>
</feature>
<dbReference type="Pfam" id="PF14219">
    <property type="entry name" value="DUF4328"/>
    <property type="match status" value="1"/>
</dbReference>
<gene>
    <name evidence="3" type="ORF">DDF67_20620</name>
</gene>
<feature type="transmembrane region" description="Helical" evidence="1">
    <location>
        <begin position="21"/>
        <end position="47"/>
    </location>
</feature>
<dbReference type="AlphaFoldDB" id="A0A2T9JIW2"/>
<dbReference type="InterPro" id="IPR025565">
    <property type="entry name" value="DUF4328"/>
</dbReference>
<dbReference type="RefSeq" id="WP_109102695.1">
    <property type="nucleotide sequence ID" value="NZ_QDKQ01000068.1"/>
</dbReference>
<evidence type="ECO:0000313" key="3">
    <source>
        <dbReference type="EMBL" id="PVM83630.1"/>
    </source>
</evidence>
<evidence type="ECO:0000256" key="1">
    <source>
        <dbReference type="SAM" id="Phobius"/>
    </source>
</evidence>
<evidence type="ECO:0000313" key="4">
    <source>
        <dbReference type="Proteomes" id="UP000245073"/>
    </source>
</evidence>
<keyword evidence="1" id="KW-1133">Transmembrane helix</keyword>
<sequence>MAKTKTYTARAAGPLAKTLLIWVWLQMAMTAINMAWGVVMLGAQARFDSGTPVDTMTSLPGMETFDMVDGLIAIAFVVVLAVGGFLGLKWIYRVNMNAHTLSDKLTIRPPWAVGWYFVPIATLFKPFKAMEETWKASGAPADWSSEPTPSWMRVWWGFWVASTIVDQISWRLDARVETLSLAQVSKGIELFGGALNLVACYYFILLVKRLTKRQADTLALETF</sequence>
<evidence type="ECO:0000259" key="2">
    <source>
        <dbReference type="Pfam" id="PF14219"/>
    </source>
</evidence>
<feature type="transmembrane region" description="Helical" evidence="1">
    <location>
        <begin position="67"/>
        <end position="88"/>
    </location>
</feature>
<keyword evidence="1" id="KW-0472">Membrane</keyword>
<feature type="transmembrane region" description="Helical" evidence="1">
    <location>
        <begin position="190"/>
        <end position="207"/>
    </location>
</feature>
<dbReference type="Proteomes" id="UP000245073">
    <property type="component" value="Unassembled WGS sequence"/>
</dbReference>
<proteinExistence type="predicted"/>
<comment type="caution">
    <text evidence="3">The sequence shown here is derived from an EMBL/GenBank/DDBJ whole genome shotgun (WGS) entry which is preliminary data.</text>
</comment>
<keyword evidence="4" id="KW-1185">Reference proteome</keyword>